<organism evidence="9">
    <name type="scientific">Blastobotrys adeninivorans</name>
    <name type="common">Yeast</name>
    <name type="synonym">Arxula adeninivorans</name>
    <dbReference type="NCBI Taxonomy" id="409370"/>
    <lineage>
        <taxon>Eukaryota</taxon>
        <taxon>Fungi</taxon>
        <taxon>Dikarya</taxon>
        <taxon>Ascomycota</taxon>
        <taxon>Saccharomycotina</taxon>
        <taxon>Dipodascomycetes</taxon>
        <taxon>Dipodascales</taxon>
        <taxon>Trichomonascaceae</taxon>
        <taxon>Blastobotrys</taxon>
    </lineage>
</organism>
<sequence>MDAARSPPCKHPNPLVIYTQTSKVASLLIPYCLMVLDVAVVNGNYTDDSQVSDAWNVLIAWMEPKSLLHEPSDLVVASFEYIQAFEQELIKHYINLVRSHFFTYAAPQIAHSLEYQDEGEGIAQLASVLSDARKHYAYPISFMPLSDESIVLFERAFSSLVRASLSPSAFTEYFKQFFKKHPIHSLAQPQIDLCHTLAECGLADNLEKLYGQVLVSEVLNYVSSTYAGHWEDGVFDSFKVWLSSQVLPSLQLLLGQDETEHLEPTLVQLGGDSIVNLRITELFDIVVHYPDSLGALLDLKALMNKSSQRANAVSTFQSACTKRLLQGGTNTVEVLKTYVSTIRAFTVLEPRGVLLDRVSRPIRRYLRDRDDTIRTIVSGLLGEEDSEMKDLAQELASKSGRRMDSSDGDDLTDLNWKPDPVDAPPDFMKGSLTDIIGSLVSLFDNKDIFIKEFVNIFAERLLRSDSNVEDIIVDLERLKVLFGEQEMLKLDVMVRDITDSKRVNVGVHAVPNLRVAKKVRAKVLSKLYWPSLPVHDVEIPGPIEDQLAMYAQAFSKIKRGRKLKWARNLGTVKIELQLEDRVVTLDVTPEQSAVIAFFQKGPKSIADVSERFGMDETKARQVIMFWVSKSILRQNGDKYQVIERLDEADGSTTAMDDAGADSGLLSAAERSNEEMKLYWSYIVGMLTNLGTMPVERIHSFLKMLVPKDNPYTKSQDELEQYLNAMVMEEKLEFTGDGFKLLSN</sequence>
<dbReference type="InterPro" id="IPR059120">
    <property type="entry name" value="Cullin-like_AB"/>
</dbReference>
<dbReference type="InterPro" id="IPR044554">
    <property type="entry name" value="ANAPC2"/>
</dbReference>
<accession>A0A060TIP1</accession>
<dbReference type="SMART" id="SM00182">
    <property type="entry name" value="CULLIN"/>
    <property type="match status" value="1"/>
</dbReference>
<dbReference type="AlphaFoldDB" id="A0A060TIP1"/>
<evidence type="ECO:0000256" key="7">
    <source>
        <dbReference type="SAM" id="MobiDB-lite"/>
    </source>
</evidence>
<dbReference type="Pfam" id="PF26557">
    <property type="entry name" value="Cullin_AB"/>
    <property type="match status" value="1"/>
</dbReference>
<keyword evidence="5" id="KW-0131">Cell cycle</keyword>
<dbReference type="PROSITE" id="PS50069">
    <property type="entry name" value="CULLIN_2"/>
    <property type="match status" value="1"/>
</dbReference>
<protein>
    <recommendedName>
        <fullName evidence="1">Anaphase-promoting complex subunit 2</fullName>
    </recommendedName>
</protein>
<evidence type="ECO:0000259" key="8">
    <source>
        <dbReference type="PROSITE" id="PS50069"/>
    </source>
</evidence>
<name>A0A060TIP1_BLAAD</name>
<dbReference type="EMBL" id="HG937694">
    <property type="protein sequence ID" value="CDP39026.1"/>
    <property type="molecule type" value="Genomic_DNA"/>
</dbReference>
<dbReference type="Gene3D" id="1.10.10.10">
    <property type="entry name" value="Winged helix-like DNA-binding domain superfamily/Winged helix DNA-binding domain"/>
    <property type="match status" value="1"/>
</dbReference>
<keyword evidence="4" id="KW-0833">Ubl conjugation pathway</keyword>
<comment type="similarity">
    <text evidence="6">Belongs to the cullin family.</text>
</comment>
<gene>
    <name evidence="9" type="ORF">GNLVRS02_ARAD1D48048g</name>
</gene>
<reference evidence="9" key="1">
    <citation type="submission" date="2014-02" db="EMBL/GenBank/DDBJ databases">
        <authorList>
            <person name="Genoscope - CEA"/>
        </authorList>
    </citation>
    <scope>NUCLEOTIDE SEQUENCE</scope>
    <source>
        <strain evidence="9">LS3</strain>
    </source>
</reference>
<dbReference type="Pfam" id="PF08672">
    <property type="entry name" value="ANAPC2"/>
    <property type="match status" value="1"/>
</dbReference>
<dbReference type="SMART" id="SM01013">
    <property type="entry name" value="APC2"/>
    <property type="match status" value="1"/>
</dbReference>
<dbReference type="PANTHER" id="PTHR45957">
    <property type="entry name" value="ANAPHASE-PROMOTING COMPLEX SUBUNIT 2"/>
    <property type="match status" value="1"/>
</dbReference>
<reference evidence="9" key="2">
    <citation type="submission" date="2014-06" db="EMBL/GenBank/DDBJ databases">
        <title>The complete genome of Blastobotrys (Arxula) adeninivorans LS3 - a yeast of biotechnological interest.</title>
        <authorList>
            <person name="Kunze G."/>
            <person name="Gaillardin C."/>
            <person name="Czernicka M."/>
            <person name="Durrens P."/>
            <person name="Martin T."/>
            <person name="Boer E."/>
            <person name="Gabaldon T."/>
            <person name="Cruz J."/>
            <person name="Talla E."/>
            <person name="Marck C."/>
            <person name="Goffeau A."/>
            <person name="Barbe V."/>
            <person name="Baret P."/>
            <person name="Baronian K."/>
            <person name="Beier S."/>
            <person name="Bleykasten C."/>
            <person name="Bode R."/>
            <person name="Casaregola S."/>
            <person name="Despons L."/>
            <person name="Fairhead C."/>
            <person name="Giersberg M."/>
            <person name="Gierski P."/>
            <person name="Hahnel U."/>
            <person name="Hartmann A."/>
            <person name="Jankowska D."/>
            <person name="Jubin C."/>
            <person name="Jung P."/>
            <person name="Lafontaine I."/>
            <person name="Leh-Louis V."/>
            <person name="Lemaire M."/>
            <person name="Marcet-Houben M."/>
            <person name="Mascher M."/>
            <person name="Morel G."/>
            <person name="Richard G.-F."/>
            <person name="Riechen J."/>
            <person name="Sacerdot C."/>
            <person name="Sarkar A."/>
            <person name="Savel G."/>
            <person name="Schacherer J."/>
            <person name="Sherman D."/>
            <person name="Straub M.-L."/>
            <person name="Stein N."/>
            <person name="Thierry A."/>
            <person name="Trautwein-Schult A."/>
            <person name="Westhof E."/>
            <person name="Worch S."/>
            <person name="Dujon B."/>
            <person name="Souciet J.-L."/>
            <person name="Wincker P."/>
            <person name="Scholz U."/>
            <person name="Neuveglise N."/>
        </authorList>
    </citation>
    <scope>NUCLEOTIDE SEQUENCE</scope>
    <source>
        <strain evidence="9">LS3</strain>
    </source>
</reference>
<dbReference type="InterPro" id="IPR036390">
    <property type="entry name" value="WH_DNA-bd_sf"/>
</dbReference>
<feature type="region of interest" description="Disordered" evidence="7">
    <location>
        <begin position="396"/>
        <end position="416"/>
    </location>
</feature>
<keyword evidence="2" id="KW-0132">Cell division</keyword>
<dbReference type="SUPFAM" id="SSF75632">
    <property type="entry name" value="Cullin homology domain"/>
    <property type="match status" value="1"/>
</dbReference>
<evidence type="ECO:0000256" key="5">
    <source>
        <dbReference type="ARBA" id="ARBA00023306"/>
    </source>
</evidence>
<dbReference type="Gene3D" id="3.30.230.130">
    <property type="entry name" value="Cullin, Chain C, Domain 2"/>
    <property type="match status" value="1"/>
</dbReference>
<evidence type="ECO:0000313" key="9">
    <source>
        <dbReference type="EMBL" id="CDP39026.1"/>
    </source>
</evidence>
<evidence type="ECO:0000256" key="4">
    <source>
        <dbReference type="ARBA" id="ARBA00022786"/>
    </source>
</evidence>
<proteinExistence type="inferred from homology"/>
<dbReference type="SUPFAM" id="SSF46785">
    <property type="entry name" value="Winged helix' DNA-binding domain"/>
    <property type="match status" value="1"/>
</dbReference>
<dbReference type="InterPro" id="IPR057975">
    <property type="entry name" value="TPR_ANAPC2"/>
</dbReference>
<keyword evidence="3" id="KW-0498">Mitosis</keyword>
<dbReference type="GO" id="GO:0007091">
    <property type="term" value="P:metaphase/anaphase transition of mitotic cell cycle"/>
    <property type="evidence" value="ECO:0007669"/>
    <property type="project" value="TreeGrafter"/>
</dbReference>
<dbReference type="InterPro" id="IPR016158">
    <property type="entry name" value="Cullin_homology"/>
</dbReference>
<dbReference type="Gene3D" id="1.20.1310.10">
    <property type="entry name" value="Cullin Repeats"/>
    <property type="match status" value="1"/>
</dbReference>
<dbReference type="GO" id="GO:0006511">
    <property type="term" value="P:ubiquitin-dependent protein catabolic process"/>
    <property type="evidence" value="ECO:0007669"/>
    <property type="project" value="InterPro"/>
</dbReference>
<dbReference type="InterPro" id="IPR036388">
    <property type="entry name" value="WH-like_DNA-bd_sf"/>
</dbReference>
<dbReference type="GO" id="GO:0070979">
    <property type="term" value="P:protein K11-linked ubiquitination"/>
    <property type="evidence" value="ECO:0007669"/>
    <property type="project" value="TreeGrafter"/>
</dbReference>
<dbReference type="GO" id="GO:0005680">
    <property type="term" value="C:anaphase-promoting complex"/>
    <property type="evidence" value="ECO:0007669"/>
    <property type="project" value="TreeGrafter"/>
</dbReference>
<evidence type="ECO:0000256" key="6">
    <source>
        <dbReference type="PROSITE-ProRule" id="PRU00330"/>
    </source>
</evidence>
<feature type="domain" description="Cullin family profile" evidence="8">
    <location>
        <begin position="439"/>
        <end position="627"/>
    </location>
</feature>
<dbReference type="GO" id="GO:0031625">
    <property type="term" value="F:ubiquitin protein ligase binding"/>
    <property type="evidence" value="ECO:0007669"/>
    <property type="project" value="InterPro"/>
</dbReference>
<evidence type="ECO:0000256" key="3">
    <source>
        <dbReference type="ARBA" id="ARBA00022776"/>
    </source>
</evidence>
<dbReference type="GO" id="GO:0051301">
    <property type="term" value="P:cell division"/>
    <property type="evidence" value="ECO:0007669"/>
    <property type="project" value="UniProtKB-KW"/>
</dbReference>
<dbReference type="InterPro" id="IPR014786">
    <property type="entry name" value="ANAPC2_C"/>
</dbReference>
<dbReference type="InterPro" id="IPR036317">
    <property type="entry name" value="Cullin_homology_sf"/>
</dbReference>
<evidence type="ECO:0000256" key="1">
    <source>
        <dbReference type="ARBA" id="ARBA00016068"/>
    </source>
</evidence>
<dbReference type="Pfam" id="PF25773">
    <property type="entry name" value="TPR_ANAPC2"/>
    <property type="match status" value="1"/>
</dbReference>
<dbReference type="PhylomeDB" id="A0A060TIP1"/>
<dbReference type="PANTHER" id="PTHR45957:SF1">
    <property type="entry name" value="ANAPHASE-PROMOTING COMPLEX SUBUNIT 2"/>
    <property type="match status" value="1"/>
</dbReference>
<evidence type="ECO:0000256" key="2">
    <source>
        <dbReference type="ARBA" id="ARBA00022618"/>
    </source>
</evidence>